<name>K6GDV4_9BACT</name>
<accession>K6GDV4</accession>
<dbReference type="AlphaFoldDB" id="K6GDV4"/>
<organism evidence="1 2">
    <name type="scientific">Solidesulfovibrio magneticus str. Maddingley MBC34</name>
    <dbReference type="NCBI Taxonomy" id="1206767"/>
    <lineage>
        <taxon>Bacteria</taxon>
        <taxon>Pseudomonadati</taxon>
        <taxon>Thermodesulfobacteriota</taxon>
        <taxon>Desulfovibrionia</taxon>
        <taxon>Desulfovibrionales</taxon>
        <taxon>Desulfovibrionaceae</taxon>
        <taxon>Solidesulfovibrio</taxon>
    </lineage>
</organism>
<dbReference type="GO" id="GO:0051301">
    <property type="term" value="P:cell division"/>
    <property type="evidence" value="ECO:0007669"/>
    <property type="project" value="UniProtKB-KW"/>
</dbReference>
<reference evidence="1 2" key="1">
    <citation type="submission" date="2012-07" db="EMBL/GenBank/DDBJ databases">
        <title>Draft genome sequence of Desulfovibrio magneticus str. Maddingley MBC34 obtained from a metagenomic sequence of a methanogenic enrichment isolated from coal-seam formation water in Victoria, Australia.</title>
        <authorList>
            <person name="Greenfield P."/>
            <person name="Hendry P."/>
            <person name="Li D."/>
            <person name="Rosewarne C.P."/>
            <person name="Tran-Dinh N."/>
            <person name="Elbourne L.D.H."/>
            <person name="Paulsen I.T."/>
            <person name="Midgley D.J."/>
        </authorList>
    </citation>
    <scope>NUCLEOTIDE SEQUENCE [LARGE SCALE GENOMIC DNA]</scope>
    <source>
        <strain evidence="2">Maddingley MBC34</strain>
    </source>
</reference>
<keyword evidence="1" id="KW-0131">Cell cycle</keyword>
<gene>
    <name evidence="1" type="ORF">B193_2011</name>
</gene>
<dbReference type="SUPFAM" id="SSF102829">
    <property type="entry name" value="Cell division protein ZapA-like"/>
    <property type="match status" value="1"/>
</dbReference>
<dbReference type="Pfam" id="PF05164">
    <property type="entry name" value="ZapA"/>
    <property type="match status" value="1"/>
</dbReference>
<proteinExistence type="predicted"/>
<dbReference type="EMBL" id="ALAO01000157">
    <property type="protein sequence ID" value="EKO39269.1"/>
    <property type="molecule type" value="Genomic_DNA"/>
</dbReference>
<dbReference type="InterPro" id="IPR007838">
    <property type="entry name" value="Cell_div_ZapA-like"/>
</dbReference>
<keyword evidence="1" id="KW-0132">Cell division</keyword>
<sequence>MPKYSLSIVGLDLSFTTDAEPQRVEAARKLVEERYNLLQAGGKTLGKEKLLAFVALGLADDMLLSNQRLDALHDRVGELLHKID</sequence>
<dbReference type="PATRIC" id="fig|1206767.3.peg.1957"/>
<dbReference type="Proteomes" id="UP000006272">
    <property type="component" value="Unassembled WGS sequence"/>
</dbReference>
<comment type="caution">
    <text evidence="1">The sequence shown here is derived from an EMBL/GenBank/DDBJ whole genome shotgun (WGS) entry which is preliminary data.</text>
</comment>
<protein>
    <submittedName>
        <fullName evidence="1">Cell division protein ZapA</fullName>
    </submittedName>
</protein>
<dbReference type="InterPro" id="IPR036192">
    <property type="entry name" value="Cell_div_ZapA-like_sf"/>
</dbReference>
<evidence type="ECO:0000313" key="1">
    <source>
        <dbReference type="EMBL" id="EKO39269.1"/>
    </source>
</evidence>
<evidence type="ECO:0000313" key="2">
    <source>
        <dbReference type="Proteomes" id="UP000006272"/>
    </source>
</evidence>